<dbReference type="Proteomes" id="UP000295172">
    <property type="component" value="Unassembled WGS sequence"/>
</dbReference>
<dbReference type="GO" id="GO:0016787">
    <property type="term" value="F:hydrolase activity"/>
    <property type="evidence" value="ECO:0007669"/>
    <property type="project" value="UniProtKB-KW"/>
</dbReference>
<dbReference type="Gene3D" id="3.40.50.1010">
    <property type="entry name" value="5'-nuclease"/>
    <property type="match status" value="1"/>
</dbReference>
<proteinExistence type="predicted"/>
<evidence type="ECO:0000256" key="4">
    <source>
        <dbReference type="ARBA" id="ARBA00022842"/>
    </source>
</evidence>
<keyword evidence="7" id="KW-1185">Reference proteome</keyword>
<comment type="caution">
    <text evidence="6">The sequence shown here is derived from an EMBL/GenBank/DDBJ whole genome shotgun (WGS) entry which is preliminary data.</text>
</comment>
<gene>
    <name evidence="6" type="ORF">E1218_07595</name>
</gene>
<keyword evidence="1" id="KW-0540">Nuclease</keyword>
<reference evidence="6 7" key="1">
    <citation type="submission" date="2019-02" db="EMBL/GenBank/DDBJ databases">
        <title>Draft genome sequences of novel Actinobacteria.</title>
        <authorList>
            <person name="Sahin N."/>
            <person name="Ay H."/>
            <person name="Saygin H."/>
        </authorList>
    </citation>
    <scope>NUCLEOTIDE SEQUENCE [LARGE SCALE GENOMIC DNA]</scope>
    <source>
        <strain evidence="6 7">16K104</strain>
    </source>
</reference>
<evidence type="ECO:0000256" key="3">
    <source>
        <dbReference type="ARBA" id="ARBA00022801"/>
    </source>
</evidence>
<sequence>MLSKVLPGTDRKRLLETLSATHANLQNTRSAGHTIRSQYDAYIDWANQSTRLLRSMISAADLDRLILTRRYWALQTMLPMETGDPKGRLLTTEVDERLLMFEDEIRELTTLINRWMRPGRFVVADTTLFCEHEQKLEALDLSALTKSWDEPVHLVLPIVVIDELDSLKRSGKPHKRWRAGYTLAVIDRVLGGGGLEGRLHEADRSPREDGESPRGAVTIELVLDPPGHSRLPINDDEIIDRAQAIQTLAGRNIKFITFDTSQSMRARTAGLDVVKLDTPRSTEEPPRT</sequence>
<dbReference type="Pfam" id="PF13638">
    <property type="entry name" value="PIN_4"/>
    <property type="match status" value="1"/>
</dbReference>
<organism evidence="6 7">
    <name type="scientific">Kribbella turkmenica</name>
    <dbReference type="NCBI Taxonomy" id="2530375"/>
    <lineage>
        <taxon>Bacteria</taxon>
        <taxon>Bacillati</taxon>
        <taxon>Actinomycetota</taxon>
        <taxon>Actinomycetes</taxon>
        <taxon>Propionibacteriales</taxon>
        <taxon>Kribbellaceae</taxon>
        <taxon>Kribbella</taxon>
    </lineage>
</organism>
<keyword evidence="3" id="KW-0378">Hydrolase</keyword>
<accession>A0A4R4XCK6</accession>
<evidence type="ECO:0000256" key="1">
    <source>
        <dbReference type="ARBA" id="ARBA00022722"/>
    </source>
</evidence>
<dbReference type="GO" id="GO:0046872">
    <property type="term" value="F:metal ion binding"/>
    <property type="evidence" value="ECO:0007669"/>
    <property type="project" value="UniProtKB-KW"/>
</dbReference>
<dbReference type="AlphaFoldDB" id="A0A4R4XCK6"/>
<protein>
    <recommendedName>
        <fullName evidence="5">PIN domain-containing protein</fullName>
    </recommendedName>
</protein>
<evidence type="ECO:0000259" key="5">
    <source>
        <dbReference type="Pfam" id="PF13638"/>
    </source>
</evidence>
<keyword evidence="2" id="KW-0479">Metal-binding</keyword>
<name>A0A4R4XCK6_9ACTN</name>
<keyword evidence="4" id="KW-0460">Magnesium</keyword>
<evidence type="ECO:0000313" key="7">
    <source>
        <dbReference type="Proteomes" id="UP000295172"/>
    </source>
</evidence>
<feature type="domain" description="PIN" evidence="5">
    <location>
        <begin position="123"/>
        <end position="275"/>
    </location>
</feature>
<dbReference type="EMBL" id="SMKR01000022">
    <property type="protein sequence ID" value="TDD28373.1"/>
    <property type="molecule type" value="Genomic_DNA"/>
</dbReference>
<evidence type="ECO:0000313" key="6">
    <source>
        <dbReference type="EMBL" id="TDD28373.1"/>
    </source>
</evidence>
<evidence type="ECO:0000256" key="2">
    <source>
        <dbReference type="ARBA" id="ARBA00022723"/>
    </source>
</evidence>
<dbReference type="InterPro" id="IPR002716">
    <property type="entry name" value="PIN_dom"/>
</dbReference>
<dbReference type="GO" id="GO:0004518">
    <property type="term" value="F:nuclease activity"/>
    <property type="evidence" value="ECO:0007669"/>
    <property type="project" value="UniProtKB-KW"/>
</dbReference>
<dbReference type="OrthoDB" id="5145858at2"/>